<organism evidence="8">
    <name type="scientific">Petromyzon marinus</name>
    <name type="common">Sea lamprey</name>
    <dbReference type="NCBI Taxonomy" id="7757"/>
    <lineage>
        <taxon>Eukaryota</taxon>
        <taxon>Metazoa</taxon>
        <taxon>Chordata</taxon>
        <taxon>Craniata</taxon>
        <taxon>Vertebrata</taxon>
        <taxon>Cyclostomata</taxon>
        <taxon>Hyperoartia</taxon>
        <taxon>Petromyzontiformes</taxon>
        <taxon>Petromyzontidae</taxon>
        <taxon>Petromyzon</taxon>
    </lineage>
</organism>
<evidence type="ECO:0000256" key="2">
    <source>
        <dbReference type="ARBA" id="ARBA00022829"/>
    </source>
</evidence>
<dbReference type="GO" id="GO:0007059">
    <property type="term" value="P:chromosome segregation"/>
    <property type="evidence" value="ECO:0007669"/>
    <property type="project" value="UniProtKB-KW"/>
</dbReference>
<name>S4RXD4_PETMA</name>
<dbReference type="STRING" id="7757.ENSPMAP00000009875"/>
<dbReference type="InterPro" id="IPR039796">
    <property type="entry name" value="MIP18"/>
</dbReference>
<dbReference type="AlphaFoldDB" id="S4RXD4"/>
<comment type="function">
    <text evidence="3">Component of the cytosolic iron-sulfur protein assembly (CIA) complex, a multiprotein complex that mediates the incorporation of iron-sulfur cluster into extramitochondrial Fe/S proteins. As a CIA complex component and in collaboration with CIAO1 and MMS19, binds to and facilitates the assembly of most cytosolic-nuclear Fe/S proteins. As part of the mitotic spindle-associated MMXD complex it plays a role in chromosome segregation, probably by facilitating iron-sulfur cluster assembly into ERCC2/XPD. Together with MMS19, facilitates the transfer of Fe-S clusters to the motor protein KIF4A, which ensures proper localization of KIF4A to mitotic machinery components to promote the progression of mitosis.</text>
</comment>
<evidence type="ECO:0000313" key="8">
    <source>
        <dbReference type="Ensembl" id="ENSPMAP00000009875.1"/>
    </source>
</evidence>
<evidence type="ECO:0000256" key="3">
    <source>
        <dbReference type="ARBA" id="ARBA00055145"/>
    </source>
</evidence>
<reference evidence="8" key="1">
    <citation type="submission" date="2025-08" db="UniProtKB">
        <authorList>
            <consortium name="Ensembl"/>
        </authorList>
    </citation>
    <scope>IDENTIFICATION</scope>
</reference>
<comment type="subunit">
    <text evidence="4">Component of the CIA complex. Component of the MMXD complex, which includes CIAO1, ERCC2, CIAO2B, MMS19 and SLC25A5. Interacts with CIAO1, ERCC2 and MMS19; the interactions are direct. Interacts with KIF4A; the interaction facilitates the transfer of Fe-S clusters to KIF4A to ensure proper localization of KIF4A to the mitotic machinery. Interacts with CCDC117; the interaction is direct.</text>
</comment>
<feature type="domain" description="MIP18 family-like" evidence="7">
    <location>
        <begin position="45"/>
        <end position="119"/>
    </location>
</feature>
<proteinExistence type="inferred from homology"/>
<evidence type="ECO:0000256" key="4">
    <source>
        <dbReference type="ARBA" id="ARBA00065687"/>
    </source>
</evidence>
<dbReference type="Gene3D" id="3.30.300.130">
    <property type="entry name" value="Fe-S cluster assembly (FSCA)"/>
    <property type="match status" value="1"/>
</dbReference>
<evidence type="ECO:0000259" key="7">
    <source>
        <dbReference type="Pfam" id="PF01883"/>
    </source>
</evidence>
<dbReference type="FunFam" id="3.30.300.130:FF:000005">
    <property type="entry name" value="Mitotic spindle-associated mmxd complex subunit"/>
    <property type="match status" value="1"/>
</dbReference>
<dbReference type="InterPro" id="IPR002744">
    <property type="entry name" value="MIP18-like"/>
</dbReference>
<evidence type="ECO:0000256" key="5">
    <source>
        <dbReference type="ARBA" id="ARBA00074928"/>
    </source>
</evidence>
<dbReference type="PANTHER" id="PTHR12377">
    <property type="entry name" value="CYTOSOLIC IRON-SULFUR ASSEMBLY COMPONENT 2B-RELATED"/>
    <property type="match status" value="1"/>
</dbReference>
<sequence>RDGEGQLRGAMLENARPRVFAKSADRVLTERDEDETVVDEIDSREVFDLIRGINDPEHPLTLEELKVVEEAYVSVTDAESMVVVAFTPTIPHCSMATLIGLAIRVQLLRCLPDRFKVDVHIAPGMHASEHAVNKQLADKERVAAALENSHLLGVVNQCLGGRKQQ</sequence>
<dbReference type="PANTHER" id="PTHR12377:SF0">
    <property type="entry name" value="CYTOSOLIC IRON-SULFUR ASSEMBLY COMPONENT 2B"/>
    <property type="match status" value="1"/>
</dbReference>
<dbReference type="Ensembl" id="ENSPMAT00000009917.1">
    <property type="protein sequence ID" value="ENSPMAP00000009875.1"/>
    <property type="gene ID" value="ENSPMAG00000008969.1"/>
</dbReference>
<dbReference type="GeneTree" id="ENSGT00390000017697"/>
<dbReference type="Gene3D" id="6.10.250.1280">
    <property type="match status" value="1"/>
</dbReference>
<accession>S4RXD4</accession>
<dbReference type="SUPFAM" id="SSF117916">
    <property type="entry name" value="Fe-S cluster assembly (FSCA) domain-like"/>
    <property type="match status" value="1"/>
</dbReference>
<reference evidence="8" key="2">
    <citation type="submission" date="2025-09" db="UniProtKB">
        <authorList>
            <consortium name="Ensembl"/>
        </authorList>
    </citation>
    <scope>IDENTIFICATION</scope>
</reference>
<dbReference type="OMA" id="NQCISAR"/>
<keyword evidence="2" id="KW-0159">Chromosome partition</keyword>
<dbReference type="Pfam" id="PF01883">
    <property type="entry name" value="FeS_assembly_P"/>
    <property type="match status" value="1"/>
</dbReference>
<dbReference type="GO" id="GO:0051604">
    <property type="term" value="P:protein maturation"/>
    <property type="evidence" value="ECO:0007669"/>
    <property type="project" value="InterPro"/>
</dbReference>
<comment type="similarity">
    <text evidence="1">Belongs to the MIP18 family.</text>
</comment>
<protein>
    <recommendedName>
        <fullName evidence="5">Cytosolic iron-sulfur assembly component 2B</fullName>
    </recommendedName>
    <alternativeName>
        <fullName evidence="6">Mitotic spindle-associated MMXD complex subunit MIP18</fullName>
    </alternativeName>
</protein>
<dbReference type="InterPro" id="IPR034904">
    <property type="entry name" value="FSCA_dom_sf"/>
</dbReference>
<dbReference type="HOGENOM" id="CLU_075876_3_1_1"/>
<dbReference type="GO" id="GO:0097361">
    <property type="term" value="C:cytosolic [4Fe-4S] assembly targeting complex"/>
    <property type="evidence" value="ECO:0007669"/>
    <property type="project" value="TreeGrafter"/>
</dbReference>
<evidence type="ECO:0000256" key="6">
    <source>
        <dbReference type="ARBA" id="ARBA00075477"/>
    </source>
</evidence>
<evidence type="ECO:0000256" key="1">
    <source>
        <dbReference type="ARBA" id="ARBA00010381"/>
    </source>
</evidence>